<evidence type="ECO:0000313" key="2">
    <source>
        <dbReference type="Proteomes" id="UP001519308"/>
    </source>
</evidence>
<accession>A0ABS4K993</accession>
<organism evidence="1 2">
    <name type="scientific">Clostridium punense</name>
    <dbReference type="NCBI Taxonomy" id="1054297"/>
    <lineage>
        <taxon>Bacteria</taxon>
        <taxon>Bacillati</taxon>
        <taxon>Bacillota</taxon>
        <taxon>Clostridia</taxon>
        <taxon>Eubacteriales</taxon>
        <taxon>Clostridiaceae</taxon>
        <taxon>Clostridium</taxon>
    </lineage>
</organism>
<dbReference type="Proteomes" id="UP001519308">
    <property type="component" value="Unassembled WGS sequence"/>
</dbReference>
<sequence length="221" mass="26540">MKRWEILSVNQHKDCKSEFGWGRNYKDGHAFTFGTLEHPMEIIAGVAFAHMGKHTPLLLIKKDCIPEIVEKYIKAVKFLPKEPPKPPFMHGFILGDVEQISYCTQVEINKLLSIDHHIMEVEMKKMMMKMKEEHEMDHKHHEDHELIHHFMKVMMSKMNMDMEDMEHMDHMNHMVHKDHEEDMHHCMMEEHENMNHLMVNHHYHKNNNKLKDSHKDTKLHC</sequence>
<comment type="caution">
    <text evidence="1">The sequence shown here is derived from an EMBL/GenBank/DDBJ whole genome shotgun (WGS) entry which is preliminary data.</text>
</comment>
<keyword evidence="2" id="KW-1185">Reference proteome</keyword>
<evidence type="ECO:0000313" key="1">
    <source>
        <dbReference type="EMBL" id="MBP2024363.1"/>
    </source>
</evidence>
<proteinExistence type="predicted"/>
<protein>
    <submittedName>
        <fullName evidence="1">Uncharacterized protein</fullName>
    </submittedName>
</protein>
<reference evidence="1 2" key="1">
    <citation type="submission" date="2021-03" db="EMBL/GenBank/DDBJ databases">
        <title>Genomic Encyclopedia of Type Strains, Phase IV (KMG-IV): sequencing the most valuable type-strain genomes for metagenomic binning, comparative biology and taxonomic classification.</title>
        <authorList>
            <person name="Goeker M."/>
        </authorList>
    </citation>
    <scope>NUCLEOTIDE SEQUENCE [LARGE SCALE GENOMIC DNA]</scope>
    <source>
        <strain evidence="1 2">DSM 28650</strain>
    </source>
</reference>
<dbReference type="EMBL" id="JAGGLL010000064">
    <property type="protein sequence ID" value="MBP2024363.1"/>
    <property type="molecule type" value="Genomic_DNA"/>
</dbReference>
<gene>
    <name evidence="1" type="ORF">J2Z44_004231</name>
</gene>
<dbReference type="RefSeq" id="WP_021285697.1">
    <property type="nucleotide sequence ID" value="NZ_JAGGLL010000064.1"/>
</dbReference>
<name>A0ABS4K993_9CLOT</name>